<dbReference type="InterPro" id="IPR052969">
    <property type="entry name" value="Thr-specific_kinase-like"/>
</dbReference>
<dbReference type="GO" id="GO:0004674">
    <property type="term" value="F:protein serine/threonine kinase activity"/>
    <property type="evidence" value="ECO:0007669"/>
    <property type="project" value="UniProtKB-KW"/>
</dbReference>
<evidence type="ECO:0000259" key="7">
    <source>
        <dbReference type="PROSITE" id="PS51158"/>
    </source>
</evidence>
<comment type="caution">
    <text evidence="8">The sequence shown here is derived from an EMBL/GenBank/DDBJ whole genome shotgun (WGS) entry which is preliminary data.</text>
</comment>
<keyword evidence="4" id="KW-0808">Transferase</keyword>
<dbReference type="SMART" id="SM00811">
    <property type="entry name" value="Alpha_kinase"/>
    <property type="match status" value="1"/>
</dbReference>
<dbReference type="InterPro" id="IPR056861">
    <property type="entry name" value="HMCN1-like_VWA"/>
</dbReference>
<dbReference type="Gene3D" id="3.40.50.410">
    <property type="entry name" value="von Willebrand factor, type A domain"/>
    <property type="match status" value="1"/>
</dbReference>
<dbReference type="EMBL" id="BDIP01002589">
    <property type="protein sequence ID" value="GIQ86524.1"/>
    <property type="molecule type" value="Genomic_DNA"/>
</dbReference>
<organism evidence="8 9">
    <name type="scientific">Kipferlia bialata</name>
    <dbReference type="NCBI Taxonomy" id="797122"/>
    <lineage>
        <taxon>Eukaryota</taxon>
        <taxon>Metamonada</taxon>
        <taxon>Carpediemonas-like organisms</taxon>
        <taxon>Kipferlia</taxon>
    </lineage>
</organism>
<dbReference type="Gene3D" id="3.20.200.10">
    <property type="entry name" value="MHCK/EF2 kinase"/>
    <property type="match status" value="1"/>
</dbReference>
<keyword evidence="6" id="KW-0418">Kinase</keyword>
<dbReference type="PANTHER" id="PTHR47763:SF4">
    <property type="entry name" value="ALPHA-PROTEIN KINASE VWKA"/>
    <property type="match status" value="1"/>
</dbReference>
<dbReference type="Proteomes" id="UP000265618">
    <property type="component" value="Unassembled WGS sequence"/>
</dbReference>
<accession>A0A9K3D3B4</accession>
<protein>
    <recommendedName>
        <fullName evidence="7">Alpha-type protein kinase domain-containing protein</fullName>
    </recommendedName>
</protein>
<comment type="subcellular location">
    <subcellularLocation>
        <location evidence="1">Secreted</location>
    </subcellularLocation>
</comment>
<keyword evidence="9" id="KW-1185">Reference proteome</keyword>
<dbReference type="PANTHER" id="PTHR47763">
    <property type="entry name" value="ALPHA-PROTEIN KINASE VWKA"/>
    <property type="match status" value="1"/>
</dbReference>
<keyword evidence="5" id="KW-0732">Signal</keyword>
<evidence type="ECO:0000256" key="5">
    <source>
        <dbReference type="ARBA" id="ARBA00022729"/>
    </source>
</evidence>
<evidence type="ECO:0000256" key="6">
    <source>
        <dbReference type="ARBA" id="ARBA00022777"/>
    </source>
</evidence>
<dbReference type="CDD" id="cd00198">
    <property type="entry name" value="vWFA"/>
    <property type="match status" value="1"/>
</dbReference>
<dbReference type="InterPro" id="IPR036465">
    <property type="entry name" value="vWFA_dom_sf"/>
</dbReference>
<sequence>MPALEYRVFVTSDSIHVKDEEDSWHPVDSALSAHLSYAGSSAAPWGVGRRLSAEEKKERTVRLRKATRQTLRIAARSLQVDLVFLVDCTGSMDPWIAAVKESIHFIHRSLLDDNNQLQVDVAFVRYTDYDVGDNRTTVLPFTHHLASFQAFVGAITAKGGDDGPEDVLGGLRAVCGLHDRQGSTRILVHIADYPCHGGFFEPDSYPEGDRDGLTIPGAMRDIKNLDIQYHFGYITPHTKTMIEAFNADFVCCSTYPLVSASRTSYPDGAISPSVISALSVPLDPDVPDWGEDSEWGKTWRDCIVQIKRYILPHSLRECFADLGSLEMTTTEETLFLAMHPFERGGIRMCYRAYSPGLHKSYVVKVFQDVTKHSIEKPYLTDMLTQIVAARFAIEFQNIARERGLRIPCFKYCVASVVRIHAPDTEPHPMYAALESELDMKLGTWVNFNGNNGYVCSDTAYEPLQAFSDWSFVVSNRTHLVCDLQGLVLHGGWAITLSDPAIHHKDTLRFEGANNAEMGFQAFFKTHTCGATCKELGLEGNVYTN</sequence>
<evidence type="ECO:0000256" key="3">
    <source>
        <dbReference type="ARBA" id="ARBA00022527"/>
    </source>
</evidence>
<proteinExistence type="predicted"/>
<dbReference type="InterPro" id="IPR004166">
    <property type="entry name" value="a-kinase_dom"/>
</dbReference>
<feature type="domain" description="Alpha-type protein kinase" evidence="7">
    <location>
        <begin position="281"/>
        <end position="540"/>
    </location>
</feature>
<gene>
    <name evidence="8" type="ORF">KIPB_008395</name>
</gene>
<dbReference type="Gene3D" id="3.30.200.20">
    <property type="entry name" value="Phosphorylase Kinase, domain 1"/>
    <property type="match status" value="1"/>
</dbReference>
<evidence type="ECO:0000313" key="9">
    <source>
        <dbReference type="Proteomes" id="UP000265618"/>
    </source>
</evidence>
<dbReference type="SUPFAM" id="SSF53300">
    <property type="entry name" value="vWA-like"/>
    <property type="match status" value="1"/>
</dbReference>
<dbReference type="Pfam" id="PF25106">
    <property type="entry name" value="VWA_4"/>
    <property type="match status" value="1"/>
</dbReference>
<dbReference type="AlphaFoldDB" id="A0A9K3D3B4"/>
<dbReference type="InterPro" id="IPR011009">
    <property type="entry name" value="Kinase-like_dom_sf"/>
</dbReference>
<evidence type="ECO:0000256" key="4">
    <source>
        <dbReference type="ARBA" id="ARBA00022679"/>
    </source>
</evidence>
<reference evidence="8 9" key="1">
    <citation type="journal article" date="2018" name="PLoS ONE">
        <title>The draft genome of Kipferlia bialata reveals reductive genome evolution in fornicate parasites.</title>
        <authorList>
            <person name="Tanifuji G."/>
            <person name="Takabayashi S."/>
            <person name="Kume K."/>
            <person name="Takagi M."/>
            <person name="Nakayama T."/>
            <person name="Kamikawa R."/>
            <person name="Inagaki Y."/>
            <person name="Hashimoto T."/>
        </authorList>
    </citation>
    <scope>NUCLEOTIDE SEQUENCE [LARGE SCALE GENOMIC DNA]</scope>
    <source>
        <strain evidence="8">NY0173</strain>
    </source>
</reference>
<dbReference type="GO" id="GO:0005524">
    <property type="term" value="F:ATP binding"/>
    <property type="evidence" value="ECO:0007669"/>
    <property type="project" value="InterPro"/>
</dbReference>
<evidence type="ECO:0000256" key="2">
    <source>
        <dbReference type="ARBA" id="ARBA00022525"/>
    </source>
</evidence>
<dbReference type="OrthoDB" id="14962at2759"/>
<evidence type="ECO:0000313" key="8">
    <source>
        <dbReference type="EMBL" id="GIQ86524.1"/>
    </source>
</evidence>
<keyword evidence="3" id="KW-0723">Serine/threonine-protein kinase</keyword>
<dbReference type="Pfam" id="PF02816">
    <property type="entry name" value="Alpha_kinase"/>
    <property type="match status" value="1"/>
</dbReference>
<dbReference type="SUPFAM" id="SSF56112">
    <property type="entry name" value="Protein kinase-like (PK-like)"/>
    <property type="match status" value="1"/>
</dbReference>
<evidence type="ECO:0000256" key="1">
    <source>
        <dbReference type="ARBA" id="ARBA00004613"/>
    </source>
</evidence>
<name>A0A9K3D3B4_9EUKA</name>
<dbReference type="PROSITE" id="PS51158">
    <property type="entry name" value="ALPHA_KINASE"/>
    <property type="match status" value="1"/>
</dbReference>
<keyword evidence="2" id="KW-0964">Secreted</keyword>
<dbReference type="CDD" id="cd04515">
    <property type="entry name" value="Alpha_kinase"/>
    <property type="match status" value="1"/>
</dbReference>